<dbReference type="InterPro" id="IPR002197">
    <property type="entry name" value="HTH_Fis"/>
</dbReference>
<gene>
    <name evidence="10" type="ORF">SAMN05661003_101364</name>
</gene>
<dbReference type="Gene3D" id="3.30.450.20">
    <property type="entry name" value="PAS domain"/>
    <property type="match status" value="1"/>
</dbReference>
<dbReference type="PROSITE" id="PS00675">
    <property type="entry name" value="SIGMA54_INTERACT_1"/>
    <property type="match status" value="1"/>
</dbReference>
<dbReference type="NCBIfam" id="TIGR00229">
    <property type="entry name" value="sensory_box"/>
    <property type="match status" value="1"/>
</dbReference>
<evidence type="ECO:0000313" key="11">
    <source>
        <dbReference type="Proteomes" id="UP000243205"/>
    </source>
</evidence>
<evidence type="ECO:0000256" key="4">
    <source>
        <dbReference type="ARBA" id="ARBA00023125"/>
    </source>
</evidence>
<dbReference type="Pfam" id="PF00158">
    <property type="entry name" value="Sigma54_activat"/>
    <property type="match status" value="1"/>
</dbReference>
<dbReference type="AlphaFoldDB" id="A0A1G6XRW6"/>
<dbReference type="SMART" id="SM00382">
    <property type="entry name" value="AAA"/>
    <property type="match status" value="1"/>
</dbReference>
<feature type="domain" description="Sigma-54 factor interaction" evidence="7">
    <location>
        <begin position="138"/>
        <end position="367"/>
    </location>
</feature>
<dbReference type="SUPFAM" id="SSF46689">
    <property type="entry name" value="Homeodomain-like"/>
    <property type="match status" value="1"/>
</dbReference>
<feature type="domain" description="PAC" evidence="9">
    <location>
        <begin position="79"/>
        <end position="131"/>
    </location>
</feature>
<dbReference type="InterPro" id="IPR000014">
    <property type="entry name" value="PAS"/>
</dbReference>
<evidence type="ECO:0000259" key="8">
    <source>
        <dbReference type="PROSITE" id="PS50112"/>
    </source>
</evidence>
<dbReference type="PANTHER" id="PTHR32071">
    <property type="entry name" value="TRANSCRIPTIONAL REGULATORY PROTEIN"/>
    <property type="match status" value="1"/>
</dbReference>
<dbReference type="RefSeq" id="WP_092075639.1">
    <property type="nucleotide sequence ID" value="NZ_FNAQ01000001.1"/>
</dbReference>
<proteinExistence type="predicted"/>
<dbReference type="SMART" id="SM00091">
    <property type="entry name" value="PAS"/>
    <property type="match status" value="1"/>
</dbReference>
<dbReference type="EMBL" id="FNAQ01000001">
    <property type="protein sequence ID" value="SDD80752.1"/>
    <property type="molecule type" value="Genomic_DNA"/>
</dbReference>
<dbReference type="PANTHER" id="PTHR32071:SF122">
    <property type="entry name" value="SIGMA FACTOR"/>
    <property type="match status" value="1"/>
</dbReference>
<dbReference type="PROSITE" id="PS50113">
    <property type="entry name" value="PAC"/>
    <property type="match status" value="1"/>
</dbReference>
<dbReference type="FunFam" id="1.10.8.60:FF:000014">
    <property type="entry name" value="DNA-binding transcriptional regulator NtrC"/>
    <property type="match status" value="1"/>
</dbReference>
<dbReference type="STRING" id="57664.SAMN05661003_101364"/>
<dbReference type="FunFam" id="3.40.50.300:FF:000006">
    <property type="entry name" value="DNA-binding transcriptional regulator NtrC"/>
    <property type="match status" value="1"/>
</dbReference>
<keyword evidence="11" id="KW-1185">Reference proteome</keyword>
<evidence type="ECO:0000256" key="1">
    <source>
        <dbReference type="ARBA" id="ARBA00022741"/>
    </source>
</evidence>
<keyword evidence="2" id="KW-0067">ATP-binding</keyword>
<dbReference type="Gene3D" id="3.40.50.300">
    <property type="entry name" value="P-loop containing nucleotide triphosphate hydrolases"/>
    <property type="match status" value="1"/>
</dbReference>
<dbReference type="PRINTS" id="PR01590">
    <property type="entry name" value="HTHFIS"/>
</dbReference>
<dbReference type="InterPro" id="IPR058031">
    <property type="entry name" value="AAA_lid_NorR"/>
</dbReference>
<keyword evidence="5" id="KW-0010">Activator</keyword>
<keyword evidence="4" id="KW-0238">DNA-binding</keyword>
<keyword evidence="1" id="KW-0547">Nucleotide-binding</keyword>
<evidence type="ECO:0000259" key="7">
    <source>
        <dbReference type="PROSITE" id="PS50045"/>
    </source>
</evidence>
<dbReference type="GO" id="GO:0043565">
    <property type="term" value="F:sequence-specific DNA binding"/>
    <property type="evidence" value="ECO:0007669"/>
    <property type="project" value="InterPro"/>
</dbReference>
<dbReference type="SUPFAM" id="SSF52540">
    <property type="entry name" value="P-loop containing nucleoside triphosphate hydrolases"/>
    <property type="match status" value="1"/>
</dbReference>
<reference evidence="11" key="1">
    <citation type="submission" date="2016-10" db="EMBL/GenBank/DDBJ databases">
        <authorList>
            <person name="Varghese N."/>
            <person name="Submissions S."/>
        </authorList>
    </citation>
    <scope>NUCLEOTIDE SEQUENCE [LARGE SCALE GENOMIC DNA]</scope>
    <source>
        <strain evidence="11">DSM 8987</strain>
    </source>
</reference>
<feature type="domain" description="PAS" evidence="8">
    <location>
        <begin position="6"/>
        <end position="51"/>
    </location>
</feature>
<dbReference type="InterPro" id="IPR027417">
    <property type="entry name" value="P-loop_NTPase"/>
</dbReference>
<dbReference type="Pfam" id="PF13426">
    <property type="entry name" value="PAS_9"/>
    <property type="match status" value="1"/>
</dbReference>
<keyword evidence="3" id="KW-0805">Transcription regulation</keyword>
<dbReference type="InterPro" id="IPR025944">
    <property type="entry name" value="Sigma_54_int_dom_CS"/>
</dbReference>
<dbReference type="InterPro" id="IPR003593">
    <property type="entry name" value="AAA+_ATPase"/>
</dbReference>
<evidence type="ECO:0000256" key="3">
    <source>
        <dbReference type="ARBA" id="ARBA00023015"/>
    </source>
</evidence>
<dbReference type="GO" id="GO:0006355">
    <property type="term" value="P:regulation of DNA-templated transcription"/>
    <property type="evidence" value="ECO:0007669"/>
    <property type="project" value="InterPro"/>
</dbReference>
<dbReference type="Pfam" id="PF25601">
    <property type="entry name" value="AAA_lid_14"/>
    <property type="match status" value="1"/>
</dbReference>
<dbReference type="InterPro" id="IPR025662">
    <property type="entry name" value="Sigma_54_int_dom_ATP-bd_1"/>
</dbReference>
<sequence length="458" mass="50616">MARRDRTDLTEAILESICDGVFTVDADWRISSFNRAAERITGIRREEAIGQPCSEVFRCSLCENHCALRETLHSNKPIVQREGFIIRADGQQVPISISTAVLRDASGRFLGGAETFRDLSDVEALRQALHGQFRIGDLVSHSPRMQPLFELLPTIAASRATVLIEGETGTGKELLARAIHGSGAAPDAPFVAINCGALPDNLLESELFGYKKGAFTGAVQDKPGRLHRAGQGTLFLDEIGEISPALQVRLLRVLQERQFEPLGATGSEPLQARIIAATHRDLAALVADGRFRQDLFYRIHVVNLKLPPLRDRLEDIPLLVDHFIARFNRLQKRHIQGCRPTALAALVSHDWPGNVRELENVIERAFVLCQGDWIERRHLPAPLVPPPQTGTAEPTGDASALRQLNAEHERQTLLSALQQHGYNRQATAAALGIHKTTLYRKIQALGLELPAIDGRRRS</sequence>
<accession>A0A1G6XRW6</accession>
<evidence type="ECO:0000313" key="10">
    <source>
        <dbReference type="EMBL" id="SDD80752.1"/>
    </source>
</evidence>
<dbReference type="InterPro" id="IPR002078">
    <property type="entry name" value="Sigma_54_int"/>
</dbReference>
<evidence type="ECO:0000256" key="2">
    <source>
        <dbReference type="ARBA" id="ARBA00022840"/>
    </source>
</evidence>
<dbReference type="Pfam" id="PF02954">
    <property type="entry name" value="HTH_8"/>
    <property type="match status" value="1"/>
</dbReference>
<name>A0A1G6XRW6_9BACT</name>
<dbReference type="InterPro" id="IPR035965">
    <property type="entry name" value="PAS-like_dom_sf"/>
</dbReference>
<dbReference type="CDD" id="cd00009">
    <property type="entry name" value="AAA"/>
    <property type="match status" value="1"/>
</dbReference>
<dbReference type="SUPFAM" id="SSF55785">
    <property type="entry name" value="PYP-like sensor domain (PAS domain)"/>
    <property type="match status" value="1"/>
</dbReference>
<organism evidence="10 11">
    <name type="scientific">Desulfuromonas thiophila</name>
    <dbReference type="NCBI Taxonomy" id="57664"/>
    <lineage>
        <taxon>Bacteria</taxon>
        <taxon>Pseudomonadati</taxon>
        <taxon>Thermodesulfobacteriota</taxon>
        <taxon>Desulfuromonadia</taxon>
        <taxon>Desulfuromonadales</taxon>
        <taxon>Desulfuromonadaceae</taxon>
        <taxon>Desulfuromonas</taxon>
    </lineage>
</organism>
<dbReference type="Gene3D" id="1.10.8.60">
    <property type="match status" value="1"/>
</dbReference>
<dbReference type="Gene3D" id="1.10.10.60">
    <property type="entry name" value="Homeodomain-like"/>
    <property type="match status" value="1"/>
</dbReference>
<evidence type="ECO:0000256" key="5">
    <source>
        <dbReference type="ARBA" id="ARBA00023159"/>
    </source>
</evidence>
<dbReference type="GO" id="GO:0005524">
    <property type="term" value="F:ATP binding"/>
    <property type="evidence" value="ECO:0007669"/>
    <property type="project" value="UniProtKB-KW"/>
</dbReference>
<dbReference type="OrthoDB" id="9814761at2"/>
<dbReference type="InterPro" id="IPR009057">
    <property type="entry name" value="Homeodomain-like_sf"/>
</dbReference>
<evidence type="ECO:0000256" key="6">
    <source>
        <dbReference type="ARBA" id="ARBA00023163"/>
    </source>
</evidence>
<dbReference type="Proteomes" id="UP000243205">
    <property type="component" value="Unassembled WGS sequence"/>
</dbReference>
<dbReference type="PROSITE" id="PS00688">
    <property type="entry name" value="SIGMA54_INTERACT_3"/>
    <property type="match status" value="1"/>
</dbReference>
<keyword evidence="6" id="KW-0804">Transcription</keyword>
<dbReference type="PROSITE" id="PS50045">
    <property type="entry name" value="SIGMA54_INTERACT_4"/>
    <property type="match status" value="1"/>
</dbReference>
<dbReference type="CDD" id="cd00130">
    <property type="entry name" value="PAS"/>
    <property type="match status" value="1"/>
</dbReference>
<dbReference type="InterPro" id="IPR000700">
    <property type="entry name" value="PAS-assoc_C"/>
</dbReference>
<evidence type="ECO:0000259" key="9">
    <source>
        <dbReference type="PROSITE" id="PS50113"/>
    </source>
</evidence>
<protein>
    <submittedName>
        <fullName evidence="10">PAS domain S-box-containing protein</fullName>
    </submittedName>
</protein>
<dbReference type="PROSITE" id="PS50112">
    <property type="entry name" value="PAS"/>
    <property type="match status" value="1"/>
</dbReference>